<proteinExistence type="predicted"/>
<feature type="domain" description="Phospholipase C/D" evidence="1">
    <location>
        <begin position="6"/>
        <end position="84"/>
    </location>
</feature>
<gene>
    <name evidence="2" type="ORF">KHA97_00705</name>
</gene>
<keyword evidence="3" id="KW-1185">Reference proteome</keyword>
<dbReference type="RefSeq" id="WP_213122887.1">
    <property type="nucleotide sequence ID" value="NZ_JAGYPG010000001.1"/>
</dbReference>
<name>A0A942TBU2_9BACI</name>
<dbReference type="Pfam" id="PF00882">
    <property type="entry name" value="Zn_dep_PLPC"/>
    <property type="match status" value="1"/>
</dbReference>
<evidence type="ECO:0000313" key="3">
    <source>
        <dbReference type="Proteomes" id="UP000681414"/>
    </source>
</evidence>
<protein>
    <submittedName>
        <fullName evidence="2">Zinc dependent phospholipase C family protein</fullName>
    </submittedName>
</protein>
<dbReference type="Proteomes" id="UP000681414">
    <property type="component" value="Unassembled WGS sequence"/>
</dbReference>
<dbReference type="InterPro" id="IPR029002">
    <property type="entry name" value="PLPC/GPLD1"/>
</dbReference>
<dbReference type="EMBL" id="JAGYPG010000001">
    <property type="protein sequence ID" value="MBS4193587.1"/>
    <property type="molecule type" value="Genomic_DNA"/>
</dbReference>
<reference evidence="2 3" key="1">
    <citation type="submission" date="2021-05" db="EMBL/GenBank/DDBJ databases">
        <title>Novel Bacillus species.</title>
        <authorList>
            <person name="Liu G."/>
        </authorList>
    </citation>
    <scope>NUCLEOTIDE SEQUENCE [LARGE SCALE GENOMIC DNA]</scope>
    <source>
        <strain evidence="3">FJAT-49780</strain>
    </source>
</reference>
<organism evidence="2 3">
    <name type="scientific">Lederbergia citri</name>
    <dbReference type="NCBI Taxonomy" id="2833580"/>
    <lineage>
        <taxon>Bacteria</taxon>
        <taxon>Bacillati</taxon>
        <taxon>Bacillota</taxon>
        <taxon>Bacilli</taxon>
        <taxon>Bacillales</taxon>
        <taxon>Bacillaceae</taxon>
        <taxon>Lederbergia</taxon>
    </lineage>
</organism>
<comment type="caution">
    <text evidence="2">The sequence shown here is derived from an EMBL/GenBank/DDBJ whole genome shotgun (WGS) entry which is preliminary data.</text>
</comment>
<evidence type="ECO:0000259" key="1">
    <source>
        <dbReference type="Pfam" id="PF00882"/>
    </source>
</evidence>
<evidence type="ECO:0000313" key="2">
    <source>
        <dbReference type="EMBL" id="MBS4193587.1"/>
    </source>
</evidence>
<sequence length="206" mass="23664">MGSRVMHLIIANEIAKKLPIEDKGSFLLGGIAPDAVSPKELSHFFTGDVKDFSRNIDYETFIEKYSSSKESSYILGYYSHLIADDLWLKGFFLSWLNNRIEHDENMVNNYHNDFRLLNGKLLDYYGIGSDILNDIKIGHSIVEIDEVTKQDVQDLMPFIAEDMVYDESVLDEKLNVFTFDQIVGYIETSIEKGIMLIQPKLSKKIH</sequence>
<accession>A0A942TBU2</accession>
<dbReference type="AlphaFoldDB" id="A0A942TBU2"/>